<feature type="compositionally biased region" description="Low complexity" evidence="1">
    <location>
        <begin position="56"/>
        <end position="76"/>
    </location>
</feature>
<keyword evidence="3" id="KW-1185">Reference proteome</keyword>
<protein>
    <submittedName>
        <fullName evidence="2">Uncharacterized protein</fullName>
    </submittedName>
</protein>
<gene>
    <name evidence="2" type="ORF">GFB49_11625</name>
</gene>
<dbReference type="AlphaFoldDB" id="A0A843YDI4"/>
<comment type="caution">
    <text evidence="2">The sequence shown here is derived from an EMBL/GenBank/DDBJ whole genome shotgun (WGS) entry which is preliminary data.</text>
</comment>
<name>A0A843YDI4_9RHOB</name>
<dbReference type="RefSeq" id="WP_153216049.1">
    <property type="nucleotide sequence ID" value="NZ_WIBF01000006.1"/>
</dbReference>
<evidence type="ECO:0000313" key="2">
    <source>
        <dbReference type="EMBL" id="MQQ09106.1"/>
    </source>
</evidence>
<feature type="compositionally biased region" description="Basic and acidic residues" evidence="1">
    <location>
        <begin position="79"/>
        <end position="99"/>
    </location>
</feature>
<proteinExistence type="predicted"/>
<evidence type="ECO:0000313" key="3">
    <source>
        <dbReference type="Proteomes" id="UP000444174"/>
    </source>
</evidence>
<feature type="region of interest" description="Disordered" evidence="1">
    <location>
        <begin position="48"/>
        <end position="99"/>
    </location>
</feature>
<dbReference type="EMBL" id="WIBF01000006">
    <property type="protein sequence ID" value="MQQ09106.1"/>
    <property type="molecule type" value="Genomic_DNA"/>
</dbReference>
<organism evidence="2 3">
    <name type="scientific">Tritonibacter litoralis</name>
    <dbReference type="NCBI Taxonomy" id="2662264"/>
    <lineage>
        <taxon>Bacteria</taxon>
        <taxon>Pseudomonadati</taxon>
        <taxon>Pseudomonadota</taxon>
        <taxon>Alphaproteobacteria</taxon>
        <taxon>Rhodobacterales</taxon>
        <taxon>Paracoccaceae</taxon>
        <taxon>Tritonibacter</taxon>
    </lineage>
</organism>
<evidence type="ECO:0000256" key="1">
    <source>
        <dbReference type="SAM" id="MobiDB-lite"/>
    </source>
</evidence>
<reference evidence="2 3" key="1">
    <citation type="submission" date="2019-10" db="EMBL/GenBank/DDBJ databases">
        <title>Epibacterium sp. nov., isolated from seawater.</title>
        <authorList>
            <person name="Zhang X."/>
            <person name="Li N."/>
        </authorList>
    </citation>
    <scope>NUCLEOTIDE SEQUENCE [LARGE SCALE GENOMIC DNA]</scope>
    <source>
        <strain evidence="2 3">SM1979</strain>
    </source>
</reference>
<sequence>MTNPKSTNPIANGRVKIEGAIYNKGDEIPAGRVAAERLSRLIDKGLVGYPGQDVQSAKGSGAETAAAAPKAVETPAPENRAEGKSGRPDLKVPEGKTEA</sequence>
<dbReference type="Proteomes" id="UP000444174">
    <property type="component" value="Unassembled WGS sequence"/>
</dbReference>
<accession>A0A843YDI4</accession>